<keyword evidence="2" id="KW-1185">Reference proteome</keyword>
<organism evidence="1 2">
    <name type="scientific">Bionectria ochroleuca</name>
    <name type="common">Gliocladium roseum</name>
    <dbReference type="NCBI Taxonomy" id="29856"/>
    <lineage>
        <taxon>Eukaryota</taxon>
        <taxon>Fungi</taxon>
        <taxon>Dikarya</taxon>
        <taxon>Ascomycota</taxon>
        <taxon>Pezizomycotina</taxon>
        <taxon>Sordariomycetes</taxon>
        <taxon>Hypocreomycetidae</taxon>
        <taxon>Hypocreales</taxon>
        <taxon>Bionectriaceae</taxon>
        <taxon>Clonostachys</taxon>
    </lineage>
</organism>
<gene>
    <name evidence="1" type="ORF">CLO192961_LOCUS319806</name>
</gene>
<comment type="caution">
    <text evidence="1">The sequence shown here is derived from an EMBL/GenBank/DDBJ whole genome shotgun (WGS) entry which is preliminary data.</text>
</comment>
<name>A0ABY6UMR4_BIOOC</name>
<proteinExistence type="predicted"/>
<dbReference type="Proteomes" id="UP000766486">
    <property type="component" value="Unassembled WGS sequence"/>
</dbReference>
<evidence type="ECO:0000313" key="2">
    <source>
        <dbReference type="Proteomes" id="UP000766486"/>
    </source>
</evidence>
<sequence length="262" mass="30341">MAYNSMRGPFVEAGRDVYSWAERCQKLNLLKVVMDEGEGTYDEILADVNSLYHNEQPSPEDHPERKDVFRLPRAPYEHIHNTATSQPRGPSAADSVLAYSPRTVQYQNPQTRHENLHIDYENWGYSDQEDNNIEEIPLSEEDTFIISDDEGHPDDGRISPCTFRLFTQNCRRRCNTHQMIEQVRQKYQPADLRLETIGPLGVEHHAPRFPGQYYPFSSGSGYACEDEDEEGEDLLHLAKIVTIEHWVFTGYWPKFSDEVAYI</sequence>
<evidence type="ECO:0000313" key="1">
    <source>
        <dbReference type="EMBL" id="VUC32055.1"/>
    </source>
</evidence>
<reference evidence="1 2" key="1">
    <citation type="submission" date="2019-06" db="EMBL/GenBank/DDBJ databases">
        <authorList>
            <person name="Broberg M."/>
        </authorList>
    </citation>
    <scope>NUCLEOTIDE SEQUENCE [LARGE SCALE GENOMIC DNA]</scope>
</reference>
<protein>
    <submittedName>
        <fullName evidence="1">Uncharacterized protein</fullName>
    </submittedName>
</protein>
<accession>A0ABY6UMR4</accession>
<dbReference type="EMBL" id="CABFNS010000840">
    <property type="protein sequence ID" value="VUC32055.1"/>
    <property type="molecule type" value="Genomic_DNA"/>
</dbReference>